<evidence type="ECO:0000313" key="6">
    <source>
        <dbReference type="Proteomes" id="UP000232323"/>
    </source>
</evidence>
<dbReference type="PANTHER" id="PTHR14218:SF15">
    <property type="entry name" value="TRIPEPTIDYL-PEPTIDASE 1"/>
    <property type="match status" value="1"/>
</dbReference>
<gene>
    <name evidence="5" type="ORF">CEUSTIGMA_g8571.t1</name>
</gene>
<dbReference type="Gene3D" id="3.40.50.200">
    <property type="entry name" value="Peptidase S8/S53 domain"/>
    <property type="match status" value="1"/>
</dbReference>
<reference evidence="5 6" key="1">
    <citation type="submission" date="2017-08" db="EMBL/GenBank/DDBJ databases">
        <title>Acidophilic green algal genome provides insights into adaptation to an acidic environment.</title>
        <authorList>
            <person name="Hirooka S."/>
            <person name="Hirose Y."/>
            <person name="Kanesaki Y."/>
            <person name="Higuchi S."/>
            <person name="Fujiwara T."/>
            <person name="Onuma R."/>
            <person name="Era A."/>
            <person name="Ohbayashi R."/>
            <person name="Uzuka A."/>
            <person name="Nozaki H."/>
            <person name="Yoshikawa H."/>
            <person name="Miyagishima S.Y."/>
        </authorList>
    </citation>
    <scope>NUCLEOTIDE SEQUENCE [LARGE SCALE GENOMIC DNA]</scope>
    <source>
        <strain evidence="5 6">NIES-2499</strain>
    </source>
</reference>
<dbReference type="GO" id="GO:0004252">
    <property type="term" value="F:serine-type endopeptidase activity"/>
    <property type="evidence" value="ECO:0007669"/>
    <property type="project" value="InterPro"/>
</dbReference>
<dbReference type="EMBL" id="BEGY01000061">
    <property type="protein sequence ID" value="GAX81137.1"/>
    <property type="molecule type" value="Genomic_DNA"/>
</dbReference>
<dbReference type="GO" id="GO:0008240">
    <property type="term" value="F:tripeptidyl-peptidase activity"/>
    <property type="evidence" value="ECO:0007669"/>
    <property type="project" value="TreeGrafter"/>
</dbReference>
<proteinExistence type="predicted"/>
<comment type="caution">
    <text evidence="5">The sequence shown here is derived from an EMBL/GenBank/DDBJ whole genome shotgun (WGS) entry which is preliminary data.</text>
</comment>
<accession>A0A250XDH2</accession>
<evidence type="ECO:0000256" key="2">
    <source>
        <dbReference type="ARBA" id="ARBA00022801"/>
    </source>
</evidence>
<dbReference type="Proteomes" id="UP000232323">
    <property type="component" value="Unassembled WGS sequence"/>
</dbReference>
<dbReference type="InterPro" id="IPR023828">
    <property type="entry name" value="Peptidase_S8_Ser-AS"/>
</dbReference>
<sequence>MLFYCLLSGALHGCVYGRGYPDLSVGSQVPAVLSGVPMIMTGTSVSTPVMAGLVMHLNAAIRDEPGLQHQKIGFMNPFLYWAARKYPTAFTDITIGSNFVYDSSGRRCPLGYETAPAGWDPVTGLGMPNIKVLQRAAVKWVKRQIKKSK</sequence>
<keyword evidence="3" id="KW-0720">Serine protease</keyword>
<name>A0A250XDH2_9CHLO</name>
<evidence type="ECO:0000256" key="3">
    <source>
        <dbReference type="ARBA" id="ARBA00022825"/>
    </source>
</evidence>
<feature type="chain" id="PRO_5012761337" description="Peptidase S53 domain-containing protein" evidence="4">
    <location>
        <begin position="18"/>
        <end position="149"/>
    </location>
</feature>
<evidence type="ECO:0000256" key="1">
    <source>
        <dbReference type="ARBA" id="ARBA00022670"/>
    </source>
</evidence>
<keyword evidence="1" id="KW-0645">Protease</keyword>
<evidence type="ECO:0000256" key="4">
    <source>
        <dbReference type="SAM" id="SignalP"/>
    </source>
</evidence>
<dbReference type="AlphaFoldDB" id="A0A250XDH2"/>
<evidence type="ECO:0000313" key="5">
    <source>
        <dbReference type="EMBL" id="GAX81137.1"/>
    </source>
</evidence>
<dbReference type="PANTHER" id="PTHR14218">
    <property type="entry name" value="PROTEASE S8 TRIPEPTIDYL PEPTIDASE I CLN2"/>
    <property type="match status" value="1"/>
</dbReference>
<dbReference type="SUPFAM" id="SSF52743">
    <property type="entry name" value="Subtilisin-like"/>
    <property type="match status" value="1"/>
</dbReference>
<organism evidence="5 6">
    <name type="scientific">Chlamydomonas eustigma</name>
    <dbReference type="NCBI Taxonomy" id="1157962"/>
    <lineage>
        <taxon>Eukaryota</taxon>
        <taxon>Viridiplantae</taxon>
        <taxon>Chlorophyta</taxon>
        <taxon>core chlorophytes</taxon>
        <taxon>Chlorophyceae</taxon>
        <taxon>CS clade</taxon>
        <taxon>Chlamydomonadales</taxon>
        <taxon>Chlamydomonadaceae</taxon>
        <taxon>Chlamydomonas</taxon>
    </lineage>
</organism>
<keyword evidence="4" id="KW-0732">Signal</keyword>
<dbReference type="OrthoDB" id="409122at2759"/>
<dbReference type="InterPro" id="IPR050819">
    <property type="entry name" value="Tripeptidyl-peptidase_I"/>
</dbReference>
<feature type="signal peptide" evidence="4">
    <location>
        <begin position="1"/>
        <end position="17"/>
    </location>
</feature>
<dbReference type="PROSITE" id="PS00138">
    <property type="entry name" value="SUBTILASE_SER"/>
    <property type="match status" value="1"/>
</dbReference>
<evidence type="ECO:0008006" key="7">
    <source>
        <dbReference type="Google" id="ProtNLM"/>
    </source>
</evidence>
<dbReference type="GO" id="GO:0006508">
    <property type="term" value="P:proteolysis"/>
    <property type="evidence" value="ECO:0007669"/>
    <property type="project" value="UniProtKB-KW"/>
</dbReference>
<dbReference type="STRING" id="1157962.A0A250XDH2"/>
<keyword evidence="2" id="KW-0378">Hydrolase</keyword>
<dbReference type="InterPro" id="IPR036852">
    <property type="entry name" value="Peptidase_S8/S53_dom_sf"/>
</dbReference>
<keyword evidence="6" id="KW-1185">Reference proteome</keyword>
<protein>
    <recommendedName>
        <fullName evidence="7">Peptidase S53 domain-containing protein</fullName>
    </recommendedName>
</protein>